<keyword evidence="2" id="KW-0238">DNA-binding</keyword>
<dbReference type="InterPro" id="IPR009057">
    <property type="entry name" value="Homeodomain-like_sf"/>
</dbReference>
<dbReference type="AlphaFoldDB" id="A0A069PPI3"/>
<keyword evidence="1" id="KW-0805">Transcription regulation</keyword>
<dbReference type="Pfam" id="PF12833">
    <property type="entry name" value="HTH_18"/>
    <property type="match status" value="1"/>
</dbReference>
<dbReference type="Gene3D" id="1.10.10.60">
    <property type="entry name" value="Homeodomain-like"/>
    <property type="match status" value="1"/>
</dbReference>
<dbReference type="Gene3D" id="3.40.50.880">
    <property type="match status" value="1"/>
</dbReference>
<organism evidence="6 7">
    <name type="scientific">Caballeronia glathei</name>
    <dbReference type="NCBI Taxonomy" id="60547"/>
    <lineage>
        <taxon>Bacteria</taxon>
        <taxon>Pseudomonadati</taxon>
        <taxon>Pseudomonadota</taxon>
        <taxon>Betaproteobacteria</taxon>
        <taxon>Burkholderiales</taxon>
        <taxon>Burkholderiaceae</taxon>
        <taxon>Caballeronia</taxon>
    </lineage>
</organism>
<evidence type="ECO:0000256" key="3">
    <source>
        <dbReference type="ARBA" id="ARBA00023163"/>
    </source>
</evidence>
<evidence type="ECO:0000256" key="4">
    <source>
        <dbReference type="SAM" id="MobiDB-lite"/>
    </source>
</evidence>
<dbReference type="SUPFAM" id="SSF46689">
    <property type="entry name" value="Homeodomain-like"/>
    <property type="match status" value="2"/>
</dbReference>
<dbReference type="SMART" id="SM00342">
    <property type="entry name" value="HTH_ARAC"/>
    <property type="match status" value="1"/>
</dbReference>
<evidence type="ECO:0000256" key="1">
    <source>
        <dbReference type="ARBA" id="ARBA00023015"/>
    </source>
</evidence>
<dbReference type="PANTHER" id="PTHR46796">
    <property type="entry name" value="HTH-TYPE TRANSCRIPTIONAL ACTIVATOR RHAS-RELATED"/>
    <property type="match status" value="1"/>
</dbReference>
<evidence type="ECO:0000313" key="6">
    <source>
        <dbReference type="EMBL" id="KDR42545.1"/>
    </source>
</evidence>
<gene>
    <name evidence="6" type="ORF">BG61_08160</name>
</gene>
<dbReference type="PROSITE" id="PS01124">
    <property type="entry name" value="HTH_ARAC_FAMILY_2"/>
    <property type="match status" value="1"/>
</dbReference>
<keyword evidence="7" id="KW-1185">Reference proteome</keyword>
<evidence type="ECO:0000313" key="7">
    <source>
        <dbReference type="Proteomes" id="UP000027466"/>
    </source>
</evidence>
<dbReference type="SUPFAM" id="SSF52317">
    <property type="entry name" value="Class I glutamine amidotransferase-like"/>
    <property type="match status" value="1"/>
</dbReference>
<proteinExistence type="predicted"/>
<keyword evidence="3" id="KW-0804">Transcription</keyword>
<dbReference type="EMBL" id="JFHC01000015">
    <property type="protein sequence ID" value="KDR42545.1"/>
    <property type="molecule type" value="Genomic_DNA"/>
</dbReference>
<dbReference type="RefSeq" id="WP_051672450.1">
    <property type="nucleotide sequence ID" value="NZ_CADFFX010000021.1"/>
</dbReference>
<dbReference type="InterPro" id="IPR050204">
    <property type="entry name" value="AraC_XylS_family_regulators"/>
</dbReference>
<dbReference type="InterPro" id="IPR018060">
    <property type="entry name" value="HTH_AraC"/>
</dbReference>
<feature type="compositionally biased region" description="Basic and acidic residues" evidence="4">
    <location>
        <begin position="9"/>
        <end position="21"/>
    </location>
</feature>
<dbReference type="InterPro" id="IPR029062">
    <property type="entry name" value="Class_I_gatase-like"/>
</dbReference>
<sequence length="340" mass="37476">MAYAGFENLGERAEDANEPRPKRMTRHIGVVVYKAFSLPSIELVPEVFQMANDMNQGGSSDGGFYRVRLYSADGGSVLSSSSIVVWTLGLQTIDASAFDALFIAGGKGAQDALRDGRVIDWLQAASPSSDVVRPIGEGRLLLRAAGLDKLQQPSIQTSSSQRRASAEDEHFNDADARFDSAKAALNFVKRDLGGDVARNIAGRLSLSGATTLVSLLSDARPTTSTEKVRESARWLQNNCQSQISVSDAVRVAAMSQRNFLRCFRREIGLTPSEFLCRVRLDMTSRLLAETDLPVDEIARRCGWISGERLVRIFQEQLKQTPSDYRMRRRTQIEGDRHSSA</sequence>
<dbReference type="STRING" id="60547.GCA_000751215_00694"/>
<protein>
    <submittedName>
        <fullName evidence="6">AraC family transcriptional regulator</fullName>
    </submittedName>
</protein>
<comment type="caution">
    <text evidence="6">The sequence shown here is derived from an EMBL/GenBank/DDBJ whole genome shotgun (WGS) entry which is preliminary data.</text>
</comment>
<feature type="domain" description="HTH araC/xylS-type" evidence="5">
    <location>
        <begin position="229"/>
        <end position="327"/>
    </location>
</feature>
<reference evidence="6 7" key="1">
    <citation type="submission" date="2014-03" db="EMBL/GenBank/DDBJ databases">
        <title>Draft Genome Sequences of Four Burkholderia Strains.</title>
        <authorList>
            <person name="Liu X.Y."/>
            <person name="Li C.X."/>
            <person name="Xu J.H."/>
        </authorList>
    </citation>
    <scope>NUCLEOTIDE SEQUENCE [LARGE SCALE GENOMIC DNA]</scope>
    <source>
        <strain evidence="6 7">DSM 50014</strain>
    </source>
</reference>
<dbReference type="GO" id="GO:0003700">
    <property type="term" value="F:DNA-binding transcription factor activity"/>
    <property type="evidence" value="ECO:0007669"/>
    <property type="project" value="InterPro"/>
</dbReference>
<evidence type="ECO:0000256" key="2">
    <source>
        <dbReference type="ARBA" id="ARBA00023125"/>
    </source>
</evidence>
<evidence type="ECO:0000259" key="5">
    <source>
        <dbReference type="PROSITE" id="PS01124"/>
    </source>
</evidence>
<name>A0A069PPI3_9BURK</name>
<feature type="region of interest" description="Disordered" evidence="4">
    <location>
        <begin position="1"/>
        <end position="21"/>
    </location>
</feature>
<dbReference type="GO" id="GO:0043565">
    <property type="term" value="F:sequence-specific DNA binding"/>
    <property type="evidence" value="ECO:0007669"/>
    <property type="project" value="InterPro"/>
</dbReference>
<dbReference type="Proteomes" id="UP000027466">
    <property type="component" value="Unassembled WGS sequence"/>
</dbReference>
<accession>A0A069PPI3</accession>